<dbReference type="AlphaFoldDB" id="F0F4M2"/>
<reference evidence="3 4" key="1">
    <citation type="submission" date="2011-01" db="EMBL/GenBank/DDBJ databases">
        <authorList>
            <person name="Muzny D."/>
            <person name="Qin X."/>
            <person name="Deng J."/>
            <person name="Jiang H."/>
            <person name="Liu Y."/>
            <person name="Qu J."/>
            <person name="Song X.-Z."/>
            <person name="Zhang L."/>
            <person name="Thornton R."/>
            <person name="Coyle M."/>
            <person name="Francisco L."/>
            <person name="Jackson L."/>
            <person name="Javaid M."/>
            <person name="Korchina V."/>
            <person name="Kovar C."/>
            <person name="Mata R."/>
            <person name="Mathew T."/>
            <person name="Ngo R."/>
            <person name="Nguyen L."/>
            <person name="Nguyen N."/>
            <person name="Okwuonu G."/>
            <person name="Ongeri F."/>
            <person name="Pham C."/>
            <person name="Simmons D."/>
            <person name="Wilczek-Boney K."/>
            <person name="Hale W."/>
            <person name="Jakkamsetti A."/>
            <person name="Pham P."/>
            <person name="Ruth R."/>
            <person name="San Lucas F."/>
            <person name="Warren J."/>
            <person name="Zhang J."/>
            <person name="Zhao Z."/>
            <person name="Zhou C."/>
            <person name="Zhu D."/>
            <person name="Lee S."/>
            <person name="Bess C."/>
            <person name="Blankenburg K."/>
            <person name="Forbes L."/>
            <person name="Fu Q."/>
            <person name="Gubbala S."/>
            <person name="Hirani K."/>
            <person name="Jayaseelan J.C."/>
            <person name="Lara F."/>
            <person name="Munidasa M."/>
            <person name="Palculict T."/>
            <person name="Patil S."/>
            <person name="Pu L.-L."/>
            <person name="Saada N."/>
            <person name="Tang L."/>
            <person name="Weissenberger G."/>
            <person name="Zhu Y."/>
            <person name="Hemphill L."/>
            <person name="Shang Y."/>
            <person name="Youmans B."/>
            <person name="Ayvaz T."/>
            <person name="Ross M."/>
            <person name="Santibanez J."/>
            <person name="Aqrawi P."/>
            <person name="Gross S."/>
            <person name="Joshi V."/>
            <person name="Fowler G."/>
            <person name="Nazareth L."/>
            <person name="Reid J."/>
            <person name="Worley K."/>
            <person name="Petrosino J."/>
            <person name="Highlander S."/>
            <person name="Gibbs R."/>
        </authorList>
    </citation>
    <scope>NUCLEOTIDE SEQUENCE [LARGE SCALE GENOMIC DNA]</scope>
    <source>
        <strain evidence="3 4">DSM 16608</strain>
    </source>
</reference>
<dbReference type="OrthoDB" id="1251587at2"/>
<keyword evidence="4" id="KW-1185">Reference proteome</keyword>
<proteinExistence type="predicted"/>
<keyword evidence="1" id="KW-0812">Transmembrane</keyword>
<evidence type="ECO:0000313" key="4">
    <source>
        <dbReference type="Proteomes" id="UP000005697"/>
    </source>
</evidence>
<feature type="transmembrane region" description="Helical" evidence="1">
    <location>
        <begin position="290"/>
        <end position="310"/>
    </location>
</feature>
<dbReference type="InterPro" id="IPR018649">
    <property type="entry name" value="SHOCT"/>
</dbReference>
<evidence type="ECO:0000256" key="1">
    <source>
        <dbReference type="SAM" id="Phobius"/>
    </source>
</evidence>
<dbReference type="Proteomes" id="UP000005697">
    <property type="component" value="Unassembled WGS sequence"/>
</dbReference>
<feature type="transmembrane region" description="Helical" evidence="1">
    <location>
        <begin position="30"/>
        <end position="52"/>
    </location>
</feature>
<keyword evidence="1" id="KW-0472">Membrane</keyword>
<accession>F0F4M2</accession>
<dbReference type="RefSeq" id="WP_007368076.1">
    <property type="nucleotide sequence ID" value="NZ_GL872283.1"/>
</dbReference>
<dbReference type="eggNOG" id="ENOG5033KTI">
    <property type="taxonomic scope" value="Bacteria"/>
</dbReference>
<comment type="caution">
    <text evidence="3">The sequence shown here is derived from an EMBL/GenBank/DDBJ whole genome shotgun (WGS) entry which is preliminary data.</text>
</comment>
<organism evidence="3 4">
    <name type="scientific">Prevotella multiformis DSM 16608</name>
    <dbReference type="NCBI Taxonomy" id="888743"/>
    <lineage>
        <taxon>Bacteria</taxon>
        <taxon>Pseudomonadati</taxon>
        <taxon>Bacteroidota</taxon>
        <taxon>Bacteroidia</taxon>
        <taxon>Bacteroidales</taxon>
        <taxon>Prevotellaceae</taxon>
        <taxon>Prevotella</taxon>
    </lineage>
</organism>
<keyword evidence="1" id="KW-1133">Transmembrane helix</keyword>
<gene>
    <name evidence="3" type="ORF">HMPREF9141_0538</name>
</gene>
<evidence type="ECO:0000313" key="3">
    <source>
        <dbReference type="EMBL" id="EGC20898.1"/>
    </source>
</evidence>
<protein>
    <recommendedName>
        <fullName evidence="2">SHOCT domain-containing protein</fullName>
    </recommendedName>
</protein>
<sequence>MKAKTLLSSSVLLLFAVLAGGSFDGDDIKIFLWLAGGAFLCVVVGVIIQSIVQSNNKKKRLEMIEKDETENKDFDRSVNFGNDRCKFYFDASKKQVMIMRVMTEGINKQFVDDFEFGGKELCRQNDPYFCIYDSKNRKLLTGTYEGMTPIFCVRDIATEDKHKDIVPKSDIAPKIVCNAITTAISPSPTKELIYTLVDETHGLMAIVRKGKISSLFNYVNGSSLPRKTGNKSYVHDKGIGNYHFVMDDFFNVLVIVTPSSYELFNYSDIIEVSYEENGTKLYSKSAMRTVGGAIVGGALIGGAGAVVGGLSGTSKKNMEIKTMQIKILLRDTQRTSLVLNFNDSNRILKTKNANDNILYENYQKNANCAKDLLFVIIDRAKQSGNPIVQQVAQVPSSPKSGIADELAKLAQLKADGILTDEEFNTQKVKLLNL</sequence>
<dbReference type="EMBL" id="AEWX01000005">
    <property type="protein sequence ID" value="EGC20898.1"/>
    <property type="molecule type" value="Genomic_DNA"/>
</dbReference>
<dbReference type="Pfam" id="PF09851">
    <property type="entry name" value="SHOCT"/>
    <property type="match status" value="1"/>
</dbReference>
<feature type="domain" description="SHOCT" evidence="2">
    <location>
        <begin position="404"/>
        <end position="430"/>
    </location>
</feature>
<dbReference type="HOGENOM" id="CLU_632909_0_0_10"/>
<name>F0F4M2_9BACT</name>
<evidence type="ECO:0000259" key="2">
    <source>
        <dbReference type="Pfam" id="PF09851"/>
    </source>
</evidence>